<name>A0A7R9DYX2_9NEOP</name>
<sequence>MRIILSNLLFRPVFRVWHVWPLYRPPGASQLKPATAGPFINTWTIRKAGESRMRSLLCSSNVLQPDIVRHLFDIRETKALFENKVTGILVYCKKSDLVVIELGWNNSSHYKYRSGKIRPFKVREFTGTDMMNSPPTLLHVNSLFIPHPYCGNDTRGSSSWTRDQHNASSVGTCDTNNRYQTRLGGKRRTHRRHKRKDDAEDGADSDPGDDSEDESRPRYQTPFGGRMDQGVTIAINWTAYDENVTLRGIMLQLDPAPY</sequence>
<feature type="region of interest" description="Disordered" evidence="1">
    <location>
        <begin position="155"/>
        <end position="226"/>
    </location>
</feature>
<reference evidence="2" key="1">
    <citation type="submission" date="2020-11" db="EMBL/GenBank/DDBJ databases">
        <authorList>
            <person name="Tran Van P."/>
        </authorList>
    </citation>
    <scope>NUCLEOTIDE SEQUENCE</scope>
</reference>
<feature type="compositionally biased region" description="Polar residues" evidence="1">
    <location>
        <begin position="155"/>
        <end position="180"/>
    </location>
</feature>
<protein>
    <submittedName>
        <fullName evidence="2">Uncharacterized protein</fullName>
    </submittedName>
</protein>
<feature type="compositionally biased region" description="Acidic residues" evidence="1">
    <location>
        <begin position="199"/>
        <end position="213"/>
    </location>
</feature>
<dbReference type="EMBL" id="OB792646">
    <property type="protein sequence ID" value="CAD7423140.1"/>
    <property type="molecule type" value="Genomic_DNA"/>
</dbReference>
<proteinExistence type="predicted"/>
<gene>
    <name evidence="2" type="ORF">TMSB3V08_LOCUS135</name>
</gene>
<evidence type="ECO:0000313" key="2">
    <source>
        <dbReference type="EMBL" id="CAD7423140.1"/>
    </source>
</evidence>
<organism evidence="2">
    <name type="scientific">Timema monikensis</name>
    <dbReference type="NCBI Taxonomy" id="170555"/>
    <lineage>
        <taxon>Eukaryota</taxon>
        <taxon>Metazoa</taxon>
        <taxon>Ecdysozoa</taxon>
        <taxon>Arthropoda</taxon>
        <taxon>Hexapoda</taxon>
        <taxon>Insecta</taxon>
        <taxon>Pterygota</taxon>
        <taxon>Neoptera</taxon>
        <taxon>Polyneoptera</taxon>
        <taxon>Phasmatodea</taxon>
        <taxon>Timematodea</taxon>
        <taxon>Timematoidea</taxon>
        <taxon>Timematidae</taxon>
        <taxon>Timema</taxon>
    </lineage>
</organism>
<feature type="compositionally biased region" description="Basic residues" evidence="1">
    <location>
        <begin position="184"/>
        <end position="195"/>
    </location>
</feature>
<dbReference type="AlphaFoldDB" id="A0A7R9DYX2"/>
<evidence type="ECO:0000256" key="1">
    <source>
        <dbReference type="SAM" id="MobiDB-lite"/>
    </source>
</evidence>
<accession>A0A7R9DYX2</accession>